<protein>
    <recommendedName>
        <fullName evidence="1">ArnR1-like winged helix-turn-helix domain-containing protein</fullName>
    </recommendedName>
</protein>
<dbReference type="Pfam" id="PF14947">
    <property type="entry name" value="HTH_45"/>
    <property type="match status" value="1"/>
</dbReference>
<name>E1QQ10_VULDI</name>
<dbReference type="EMBL" id="CP002100">
    <property type="protein sequence ID" value="ADN50382.1"/>
    <property type="molecule type" value="Genomic_DNA"/>
</dbReference>
<dbReference type="KEGG" id="vdi:Vdis_0992"/>
<dbReference type="Gene3D" id="1.10.10.10">
    <property type="entry name" value="Winged helix-like DNA-binding domain superfamily/Winged helix DNA-binding domain"/>
    <property type="match status" value="1"/>
</dbReference>
<organism evidence="2 3">
    <name type="scientific">Vulcanisaeta distributa (strain DSM 14429 / JCM 11212 / NBRC 100878 / IC-017)</name>
    <dbReference type="NCBI Taxonomy" id="572478"/>
    <lineage>
        <taxon>Archaea</taxon>
        <taxon>Thermoproteota</taxon>
        <taxon>Thermoprotei</taxon>
        <taxon>Thermoproteales</taxon>
        <taxon>Thermoproteaceae</taxon>
        <taxon>Vulcanisaeta</taxon>
    </lineage>
</organism>
<dbReference type="GeneID" id="9751921"/>
<reference evidence="3" key="2">
    <citation type="journal article" date="2010" name="Stand. Genomic Sci.">
        <title>Complete genome sequence of Vulcanisaeta distributa type strain (IC-017T).</title>
        <authorList>
            <person name="Mavromatis K."/>
            <person name="Sikorski J."/>
            <person name="Pabst E."/>
            <person name="Teshima H."/>
            <person name="Lapidus A."/>
            <person name="Lucas S."/>
            <person name="Nolan M."/>
            <person name="Glavina Del Rio T."/>
            <person name="Cheng J."/>
            <person name="Bruce D."/>
            <person name="Goodwin L."/>
            <person name="Pitluck S."/>
            <person name="Liolios K."/>
            <person name="Ivanova N."/>
            <person name="Mikhailova N."/>
            <person name="Pati A."/>
            <person name="Chen A."/>
            <person name="Palaniappan K."/>
            <person name="Land M."/>
            <person name="Hauser L."/>
            <person name="Chang Y."/>
            <person name="Jeffries C."/>
            <person name="Rohde M."/>
            <person name="Spring S."/>
            <person name="Goker M."/>
            <person name="Wirth R."/>
            <person name="Woyke T."/>
            <person name="Bristow J."/>
            <person name="Eisen J."/>
            <person name="Markowitz V."/>
            <person name="Hugenholtz P."/>
            <person name="Klenk H."/>
            <person name="Kyrpides N."/>
        </authorList>
    </citation>
    <scope>NUCLEOTIDE SEQUENCE [LARGE SCALE GENOMIC DNA]</scope>
    <source>
        <strain evidence="3">DSM 14429 / JCM 11212 / NBRC 100878 / IC-017</strain>
    </source>
</reference>
<dbReference type="HOGENOM" id="CLU_2313954_0_0_2"/>
<keyword evidence="3" id="KW-1185">Reference proteome</keyword>
<dbReference type="RefSeq" id="WP_013336107.1">
    <property type="nucleotide sequence ID" value="NC_014537.1"/>
</dbReference>
<feature type="domain" description="ArnR1-like winged helix-turn-helix" evidence="1">
    <location>
        <begin position="7"/>
        <end position="78"/>
    </location>
</feature>
<dbReference type="InterPro" id="IPR036390">
    <property type="entry name" value="WH_DNA-bd_sf"/>
</dbReference>
<dbReference type="AlphaFoldDB" id="E1QQ10"/>
<dbReference type="OrthoDB" id="140255at2157"/>
<dbReference type="InterPro" id="IPR038723">
    <property type="entry name" value="ArnR1-like_HTH"/>
</dbReference>
<evidence type="ECO:0000313" key="2">
    <source>
        <dbReference type="EMBL" id="ADN50382.1"/>
    </source>
</evidence>
<reference evidence="2 3" key="1">
    <citation type="journal article" date="2010" name="Stand. Genomic Sci.">
        <title>Complete genome sequence of Vulcanisaeta distributa type strain (IC-017).</title>
        <authorList>
            <person name="Mavromatis K."/>
            <person name="Sikorski J."/>
            <person name="Pabst E."/>
            <person name="Teshima H."/>
            <person name="Lapidus A."/>
            <person name="Lucas S."/>
            <person name="Nolan M."/>
            <person name="Glavina Del Rio T."/>
            <person name="Cheng J.F."/>
            <person name="Bruce D."/>
            <person name="Goodwin L."/>
            <person name="Pitluck S."/>
            <person name="Liolios K."/>
            <person name="Ivanova N."/>
            <person name="Mikhailova N."/>
            <person name="Pati A."/>
            <person name="Chen A."/>
            <person name="Palaniappan K."/>
            <person name="Land M."/>
            <person name="Hauser L."/>
            <person name="Chang Y.J."/>
            <person name="Jeffries C.D."/>
            <person name="Rohde M."/>
            <person name="Spring S."/>
            <person name="Goker M."/>
            <person name="Wirth R."/>
            <person name="Woyke T."/>
            <person name="Bristow J."/>
            <person name="Eisen J.A."/>
            <person name="Markowitz V."/>
            <person name="Hugenholtz P."/>
            <person name="Klenk H.P."/>
            <person name="Kyrpides N.C."/>
        </authorList>
    </citation>
    <scope>NUCLEOTIDE SEQUENCE [LARGE SCALE GENOMIC DNA]</scope>
    <source>
        <strain evidence="3">DSM 14429 / JCM 11212 / NBRC 100878 / IC-017</strain>
    </source>
</reference>
<dbReference type="Proteomes" id="UP000006681">
    <property type="component" value="Chromosome"/>
</dbReference>
<sequence length="99" mass="11465">MYRKKPRTRVEIYADILLSLDKMGSCDKLSRLAMMVGVPYDRLIRYLNELKNLGLIRWEPYSGVYLTRKGLETLINAQSNRDNLVLILTEISQSVKTVT</sequence>
<dbReference type="eggNOG" id="arCOG01055">
    <property type="taxonomic scope" value="Archaea"/>
</dbReference>
<dbReference type="SUPFAM" id="SSF46785">
    <property type="entry name" value="Winged helix' DNA-binding domain"/>
    <property type="match status" value="1"/>
</dbReference>
<evidence type="ECO:0000313" key="3">
    <source>
        <dbReference type="Proteomes" id="UP000006681"/>
    </source>
</evidence>
<gene>
    <name evidence="2" type="ordered locus">Vdis_0992</name>
</gene>
<proteinExistence type="predicted"/>
<evidence type="ECO:0000259" key="1">
    <source>
        <dbReference type="Pfam" id="PF14947"/>
    </source>
</evidence>
<accession>E1QQ10</accession>
<dbReference type="InterPro" id="IPR036388">
    <property type="entry name" value="WH-like_DNA-bd_sf"/>
</dbReference>